<dbReference type="InterPro" id="IPR010998">
    <property type="entry name" value="Integrase_recombinase_N"/>
</dbReference>
<gene>
    <name evidence="6" type="ORF">QP939_04475</name>
</gene>
<dbReference type="PROSITE" id="PS51900">
    <property type="entry name" value="CB"/>
    <property type="match status" value="1"/>
</dbReference>
<dbReference type="Gene3D" id="1.10.150.130">
    <property type="match status" value="1"/>
</dbReference>
<evidence type="ECO:0000256" key="3">
    <source>
        <dbReference type="PROSITE-ProRule" id="PRU01248"/>
    </source>
</evidence>
<dbReference type="SUPFAM" id="SSF56349">
    <property type="entry name" value="DNA breaking-rejoining enzymes"/>
    <property type="match status" value="2"/>
</dbReference>
<dbReference type="InterPro" id="IPR011010">
    <property type="entry name" value="DNA_brk_join_enz"/>
</dbReference>
<evidence type="ECO:0000313" key="6">
    <source>
        <dbReference type="EMBL" id="WIV57937.1"/>
    </source>
</evidence>
<dbReference type="PANTHER" id="PTHR30349:SF64">
    <property type="entry name" value="PROPHAGE INTEGRASE INTD-RELATED"/>
    <property type="match status" value="1"/>
</dbReference>
<name>A0ABY8XQI0_9PSEU</name>
<evidence type="ECO:0000256" key="2">
    <source>
        <dbReference type="ARBA" id="ARBA00023172"/>
    </source>
</evidence>
<dbReference type="EMBL" id="CP127173">
    <property type="protein sequence ID" value="WIV57937.1"/>
    <property type="molecule type" value="Genomic_DNA"/>
</dbReference>
<keyword evidence="7" id="KW-1185">Reference proteome</keyword>
<reference evidence="6 7" key="1">
    <citation type="submission" date="2023-06" db="EMBL/GenBank/DDBJ databases">
        <authorList>
            <person name="Oyuntsetseg B."/>
            <person name="Kim S.B."/>
        </authorList>
    </citation>
    <scope>NUCLEOTIDE SEQUENCE [LARGE SCALE GENOMIC DNA]</scope>
    <source>
        <strain evidence="6 7">2-2</strain>
    </source>
</reference>
<evidence type="ECO:0000259" key="5">
    <source>
        <dbReference type="PROSITE" id="PS51900"/>
    </source>
</evidence>
<dbReference type="Proteomes" id="UP001227101">
    <property type="component" value="Chromosome"/>
</dbReference>
<sequence>MEVLDRWLDDEDIPDRVPCLIAPDGRYDLALNRYFLQADMVDASEHTLAAIAYDLADFLTFLWCHRKPVGSRTWTDATPEDRAAYKRWRRTDPNGPRVAGSTWGRCVATVNQFYKWAVRRGLVEQNPVVQRPARSRPGRARSGQETPAEAPRDGRKAEAGWLPPASYRRWRDVGVRGYLPTGVRDGSFKGRLASRNATFCDLMVRTGLRLSEQSSLSLFEVPEVDLGRAYVPTRLPVAIAKGGSGRRIYIAASVLRDVWDYIRFDRAEVVERARERGIYDRVADPLVVEDPQRASLPPRRSGGRRVAVESLGHRERRRLFIRGEDGLLEPAALWLTEDGLPVMPGTWKSMFQDANDRCVRHGVALRCHPHLLRHSFAVVTLEQLQREHIRELARMSPAQRTSYEQVFGDPQDWVRRRLGHRSLESTFTYLHTLQELEMETRLALVPDEWEPAGLDSGELEREAADEAYAQAGLVVR</sequence>
<keyword evidence="2" id="KW-0233">DNA recombination</keyword>
<protein>
    <submittedName>
        <fullName evidence="6">Site-specific integrase</fullName>
    </submittedName>
</protein>
<dbReference type="InterPro" id="IPR044068">
    <property type="entry name" value="CB"/>
</dbReference>
<evidence type="ECO:0000256" key="4">
    <source>
        <dbReference type="SAM" id="MobiDB-lite"/>
    </source>
</evidence>
<dbReference type="InterPro" id="IPR004107">
    <property type="entry name" value="Integrase_SAM-like_N"/>
</dbReference>
<keyword evidence="1 3" id="KW-0238">DNA-binding</keyword>
<evidence type="ECO:0000313" key="7">
    <source>
        <dbReference type="Proteomes" id="UP001227101"/>
    </source>
</evidence>
<dbReference type="RefSeq" id="WP_211787778.1">
    <property type="nucleotide sequence ID" value="NZ_CP127173.1"/>
</dbReference>
<organism evidence="6 7">
    <name type="scientific">Amycolatopsis nalaikhensis</name>
    <dbReference type="NCBI Taxonomy" id="715472"/>
    <lineage>
        <taxon>Bacteria</taxon>
        <taxon>Bacillati</taxon>
        <taxon>Actinomycetota</taxon>
        <taxon>Actinomycetes</taxon>
        <taxon>Pseudonocardiales</taxon>
        <taxon>Pseudonocardiaceae</taxon>
        <taxon>Amycolatopsis</taxon>
    </lineage>
</organism>
<feature type="domain" description="Core-binding (CB)" evidence="5">
    <location>
        <begin position="26"/>
        <end position="118"/>
    </location>
</feature>
<evidence type="ECO:0000256" key="1">
    <source>
        <dbReference type="ARBA" id="ARBA00023125"/>
    </source>
</evidence>
<dbReference type="PANTHER" id="PTHR30349">
    <property type="entry name" value="PHAGE INTEGRASE-RELATED"/>
    <property type="match status" value="1"/>
</dbReference>
<dbReference type="InterPro" id="IPR050090">
    <property type="entry name" value="Tyrosine_recombinase_XerCD"/>
</dbReference>
<feature type="region of interest" description="Disordered" evidence="4">
    <location>
        <begin position="128"/>
        <end position="158"/>
    </location>
</feature>
<dbReference type="InterPro" id="IPR013762">
    <property type="entry name" value="Integrase-like_cat_sf"/>
</dbReference>
<proteinExistence type="predicted"/>
<accession>A0ABY8XQI0</accession>
<dbReference type="Pfam" id="PF02899">
    <property type="entry name" value="Phage_int_SAM_1"/>
    <property type="match status" value="1"/>
</dbReference>
<dbReference type="Gene3D" id="1.10.443.10">
    <property type="entry name" value="Intergrase catalytic core"/>
    <property type="match status" value="1"/>
</dbReference>